<organism evidence="1 2">
    <name type="scientific">Fusarium oxysporum</name>
    <name type="common">Fusarium vascular wilt</name>
    <dbReference type="NCBI Taxonomy" id="5507"/>
    <lineage>
        <taxon>Eukaryota</taxon>
        <taxon>Fungi</taxon>
        <taxon>Dikarya</taxon>
        <taxon>Ascomycota</taxon>
        <taxon>Pezizomycotina</taxon>
        <taxon>Sordariomycetes</taxon>
        <taxon>Hypocreomycetidae</taxon>
        <taxon>Hypocreales</taxon>
        <taxon>Nectriaceae</taxon>
        <taxon>Fusarium</taxon>
        <taxon>Fusarium oxysporum species complex</taxon>
    </lineage>
</organism>
<comment type="caution">
    <text evidence="1">The sequence shown here is derived from an EMBL/GenBank/DDBJ whole genome shotgun (WGS) entry which is preliminary data.</text>
</comment>
<dbReference type="InterPro" id="IPR021889">
    <property type="entry name" value="DUF3500"/>
</dbReference>
<dbReference type="EMBL" id="MRCY01000123">
    <property type="protein sequence ID" value="RKK96216.1"/>
    <property type="molecule type" value="Genomic_DNA"/>
</dbReference>
<name>A0A420PUI8_FUSOX</name>
<protein>
    <submittedName>
        <fullName evidence="1">Uncharacterized protein</fullName>
    </submittedName>
</protein>
<dbReference type="PANTHER" id="PTHR37489">
    <property type="entry name" value="DUF3500 DOMAIN-CONTAINING PROTEIN"/>
    <property type="match status" value="1"/>
</dbReference>
<dbReference type="Proteomes" id="UP000285860">
    <property type="component" value="Unassembled WGS sequence"/>
</dbReference>
<dbReference type="PANTHER" id="PTHR37489:SF1">
    <property type="entry name" value="DUF3500 DOMAIN-CONTAINING PROTEIN"/>
    <property type="match status" value="1"/>
</dbReference>
<proteinExistence type="predicted"/>
<gene>
    <name evidence="1" type="ORF">BFJ68_g14478</name>
</gene>
<reference evidence="1 2" key="1">
    <citation type="journal article" date="2018" name="Sci. Rep.">
        <title>Characterisation of pathogen-specific regions and novel effector candidates in Fusarium oxysporum f. sp. cepae.</title>
        <authorList>
            <person name="Armitage A.D."/>
            <person name="Taylor A."/>
            <person name="Sobczyk M.K."/>
            <person name="Baxter L."/>
            <person name="Greenfield B.P."/>
            <person name="Bates H.J."/>
            <person name="Wilson F."/>
            <person name="Jackson A.C."/>
            <person name="Ott S."/>
            <person name="Harrison R.J."/>
            <person name="Clarkson J.P."/>
        </authorList>
    </citation>
    <scope>NUCLEOTIDE SEQUENCE [LARGE SCALE GENOMIC DNA]</scope>
    <source>
        <strain evidence="1 2">Fo_A28</strain>
    </source>
</reference>
<evidence type="ECO:0000313" key="1">
    <source>
        <dbReference type="EMBL" id="RKK96216.1"/>
    </source>
</evidence>
<evidence type="ECO:0000313" key="2">
    <source>
        <dbReference type="Proteomes" id="UP000285860"/>
    </source>
</evidence>
<dbReference type="Pfam" id="PF12006">
    <property type="entry name" value="DUF3500"/>
    <property type="match status" value="1"/>
</dbReference>
<sequence length="214" mass="24290">MVSPIPSTEVLRGKIDWDQGKVTPGLFGLEDQRIPIEDIVKAANLALDKMSSQQKDRSVYHIDSPEWRTWSNPEILLSDKGIRPDEVTEELRTAILQLLKASLAPEGYEKATSAMRINGFLGELVEAPTIMNEFSYNFALFGVESSTTEPWGFSFYGYHLCLNAFFYKRQLVLSPWFIGAEPNLIEGGKYRGTRILEREEILSLQLMQSLQPEI</sequence>
<dbReference type="AlphaFoldDB" id="A0A420PUI8"/>
<accession>A0A420PUI8</accession>